<evidence type="ECO:0000313" key="2">
    <source>
        <dbReference type="Proteomes" id="UP001151071"/>
    </source>
</evidence>
<evidence type="ECO:0000313" key="1">
    <source>
        <dbReference type="EMBL" id="MDA5107872.1"/>
    </source>
</evidence>
<dbReference type="AlphaFoldDB" id="A0A9X3TNP8"/>
<comment type="caution">
    <text evidence="1">The sequence shown here is derived from an EMBL/GenBank/DDBJ whole genome shotgun (WGS) entry which is preliminary data.</text>
</comment>
<dbReference type="Proteomes" id="UP001151071">
    <property type="component" value="Unassembled WGS sequence"/>
</dbReference>
<organism evidence="1 2">
    <name type="scientific">Brevibacillus thermoruber</name>
    <dbReference type="NCBI Taxonomy" id="33942"/>
    <lineage>
        <taxon>Bacteria</taxon>
        <taxon>Bacillati</taxon>
        <taxon>Bacillota</taxon>
        <taxon>Bacilli</taxon>
        <taxon>Bacillales</taxon>
        <taxon>Paenibacillaceae</taxon>
        <taxon>Brevibacillus</taxon>
    </lineage>
</organism>
<sequence length="52" mass="5797">MKFSASEDPTGDKNLGSGCLQVFPRDYQALDDLILFLGKDKSGSVWNARRFT</sequence>
<gene>
    <name evidence="1" type="ORF">O3V59_05845</name>
</gene>
<proteinExistence type="predicted"/>
<dbReference type="EMBL" id="JAPYYP010000005">
    <property type="protein sequence ID" value="MDA5107872.1"/>
    <property type="molecule type" value="Genomic_DNA"/>
</dbReference>
<name>A0A9X3TNP8_9BACL</name>
<dbReference type="RefSeq" id="WP_193746957.1">
    <property type="nucleotide sequence ID" value="NZ_JAPYYP010000005.1"/>
</dbReference>
<protein>
    <submittedName>
        <fullName evidence="1">Uncharacterized protein</fullName>
    </submittedName>
</protein>
<reference evidence="1" key="1">
    <citation type="submission" date="2022-12" db="EMBL/GenBank/DDBJ databases">
        <title>Draft genome sequence of the thermophilic strain Brevibacillus thermoruber HT42, isolated from Los Humeros, Puebla, Mexico, with biotechnological potential.</title>
        <authorList>
            <person name="Lara Sanchez J."/>
            <person name="Solis Palacios R."/>
            <person name="Bustos Baena A.S."/>
            <person name="Ruz Baez A.E."/>
            <person name="Espinosa Luna G."/>
            <person name="Oliart Ros R.M."/>
        </authorList>
    </citation>
    <scope>NUCLEOTIDE SEQUENCE</scope>
    <source>
        <strain evidence="1">HT42</strain>
    </source>
</reference>
<accession>A0A9X3TNP8</accession>
<keyword evidence="2" id="KW-1185">Reference proteome</keyword>